<dbReference type="SMART" id="SM00829">
    <property type="entry name" value="PKS_ER"/>
    <property type="match status" value="1"/>
</dbReference>
<dbReference type="InterPro" id="IPR013154">
    <property type="entry name" value="ADH-like_N"/>
</dbReference>
<gene>
    <name evidence="4" type="ORF">UFOPK3099_02235</name>
</gene>
<evidence type="ECO:0000256" key="2">
    <source>
        <dbReference type="ARBA" id="ARBA00023002"/>
    </source>
</evidence>
<dbReference type="Pfam" id="PF08240">
    <property type="entry name" value="ADH_N"/>
    <property type="match status" value="1"/>
</dbReference>
<dbReference type="Pfam" id="PF00107">
    <property type="entry name" value="ADH_zinc_N"/>
    <property type="match status" value="1"/>
</dbReference>
<dbReference type="Gene3D" id="3.90.180.10">
    <property type="entry name" value="Medium-chain alcohol dehydrogenases, catalytic domain"/>
    <property type="match status" value="1"/>
</dbReference>
<dbReference type="PANTHER" id="PTHR48106">
    <property type="entry name" value="QUINONE OXIDOREDUCTASE PIG3-RELATED"/>
    <property type="match status" value="1"/>
</dbReference>
<accession>A0A6J7AJB1</accession>
<dbReference type="PANTHER" id="PTHR48106:SF18">
    <property type="entry name" value="QUINONE OXIDOREDUCTASE PIG3"/>
    <property type="match status" value="1"/>
</dbReference>
<dbReference type="AlphaFoldDB" id="A0A6J7AJB1"/>
<dbReference type="GO" id="GO:0016651">
    <property type="term" value="F:oxidoreductase activity, acting on NAD(P)H"/>
    <property type="evidence" value="ECO:0007669"/>
    <property type="project" value="TreeGrafter"/>
</dbReference>
<dbReference type="GO" id="GO:0070402">
    <property type="term" value="F:NADPH binding"/>
    <property type="evidence" value="ECO:0007669"/>
    <property type="project" value="TreeGrafter"/>
</dbReference>
<dbReference type="InterPro" id="IPR020843">
    <property type="entry name" value="ER"/>
</dbReference>
<dbReference type="InterPro" id="IPR013149">
    <property type="entry name" value="ADH-like_C"/>
</dbReference>
<dbReference type="InterPro" id="IPR036291">
    <property type="entry name" value="NAD(P)-bd_dom_sf"/>
</dbReference>
<dbReference type="EMBL" id="CAFAAV010000209">
    <property type="protein sequence ID" value="CAB4832580.1"/>
    <property type="molecule type" value="Genomic_DNA"/>
</dbReference>
<dbReference type="SUPFAM" id="SSF50129">
    <property type="entry name" value="GroES-like"/>
    <property type="match status" value="1"/>
</dbReference>
<feature type="domain" description="Enoyl reductase (ER)" evidence="3">
    <location>
        <begin position="10"/>
        <end position="342"/>
    </location>
</feature>
<evidence type="ECO:0000256" key="1">
    <source>
        <dbReference type="ARBA" id="ARBA00022857"/>
    </source>
</evidence>
<evidence type="ECO:0000313" key="4">
    <source>
        <dbReference type="EMBL" id="CAB4832580.1"/>
    </source>
</evidence>
<name>A0A6J7AJB1_9ZZZZ</name>
<dbReference type="SUPFAM" id="SSF51735">
    <property type="entry name" value="NAD(P)-binding Rossmann-fold domains"/>
    <property type="match status" value="1"/>
</dbReference>
<keyword evidence="2" id="KW-0560">Oxidoreductase</keyword>
<proteinExistence type="predicted"/>
<reference evidence="4" key="1">
    <citation type="submission" date="2020-05" db="EMBL/GenBank/DDBJ databases">
        <authorList>
            <person name="Chiriac C."/>
            <person name="Salcher M."/>
            <person name="Ghai R."/>
            <person name="Kavagutti S V."/>
        </authorList>
    </citation>
    <scope>NUCLEOTIDE SEQUENCE</scope>
</reference>
<protein>
    <submittedName>
        <fullName evidence="4">Unannotated protein</fullName>
    </submittedName>
</protein>
<organism evidence="4">
    <name type="scientific">freshwater metagenome</name>
    <dbReference type="NCBI Taxonomy" id="449393"/>
    <lineage>
        <taxon>unclassified sequences</taxon>
        <taxon>metagenomes</taxon>
        <taxon>ecological metagenomes</taxon>
    </lineage>
</organism>
<dbReference type="InterPro" id="IPR011032">
    <property type="entry name" value="GroES-like_sf"/>
</dbReference>
<evidence type="ECO:0000259" key="3">
    <source>
        <dbReference type="SMART" id="SM00829"/>
    </source>
</evidence>
<keyword evidence="1" id="KW-0521">NADP</keyword>
<sequence length="344" mass="36213">MKALLYRQPGGPEVFEYVDVPDPEPGDRDVVIDVAATALNHLDVVQRNGWYALPGFTLPHIAGMDVAGTVSAVGASVTRVRVGDRVVVDPSMAGVPDGSKLAGRGDLYGDLGVIGGNIDGGYASQCLAPDTHVHLIPDSMDWHQAACFPTAFLTAWHALFPVGRLVAGETVMIHAAGSGVSMAGIQLAKHAGAVVLATAGSDDKCERALELGADHVLNNRTGDVTGWARTVTNGVGVDMVFDHVGPALWAQSMFSLRARGRLVNCGNTTGDTATIPSLGFMFHMGIQILGSDPYGYEEFAEAWAVYTSSGMRSVIDSVFPLRDAAAAQAKMMSSDFFGKILLEP</sequence>